<gene>
    <name evidence="6" type="primary">OXSR1_3</name>
    <name evidence="6" type="ORF">GOODEAATRI_027948</name>
</gene>
<evidence type="ECO:0000256" key="1">
    <source>
        <dbReference type="ARBA" id="ARBA00001946"/>
    </source>
</evidence>
<evidence type="ECO:0000256" key="3">
    <source>
        <dbReference type="ARBA" id="ARBA00022741"/>
    </source>
</evidence>
<evidence type="ECO:0000256" key="4">
    <source>
        <dbReference type="ARBA" id="ARBA00022777"/>
    </source>
</evidence>
<dbReference type="EMBL" id="JAHRIO010093717">
    <property type="protein sequence ID" value="MEQ2189694.1"/>
    <property type="molecule type" value="Genomic_DNA"/>
</dbReference>
<evidence type="ECO:0000256" key="5">
    <source>
        <dbReference type="ARBA" id="ARBA00022840"/>
    </source>
</evidence>
<evidence type="ECO:0000256" key="2">
    <source>
        <dbReference type="ARBA" id="ARBA00022527"/>
    </source>
</evidence>
<keyword evidence="5" id="KW-0067">ATP-binding</keyword>
<organism evidence="6 7">
    <name type="scientific">Goodea atripinnis</name>
    <dbReference type="NCBI Taxonomy" id="208336"/>
    <lineage>
        <taxon>Eukaryota</taxon>
        <taxon>Metazoa</taxon>
        <taxon>Chordata</taxon>
        <taxon>Craniata</taxon>
        <taxon>Vertebrata</taxon>
        <taxon>Euteleostomi</taxon>
        <taxon>Actinopterygii</taxon>
        <taxon>Neopterygii</taxon>
        <taxon>Teleostei</taxon>
        <taxon>Neoteleostei</taxon>
        <taxon>Acanthomorphata</taxon>
        <taxon>Ovalentaria</taxon>
        <taxon>Atherinomorphae</taxon>
        <taxon>Cyprinodontiformes</taxon>
        <taxon>Goodeidae</taxon>
        <taxon>Goodea</taxon>
    </lineage>
</organism>
<keyword evidence="3" id="KW-0547">Nucleotide-binding</keyword>
<keyword evidence="4 6" id="KW-0418">Kinase</keyword>
<dbReference type="InterPro" id="IPR011009">
    <property type="entry name" value="Kinase-like_dom_sf"/>
</dbReference>
<sequence length="75" mass="8330">WPCSCLVCLSGSVLDVIKHIISRGEHKNGVLDEASIATVLKDVLEGLEYLHKNGQIHRVRIHPFIVFALSLTPIE</sequence>
<evidence type="ECO:0000313" key="7">
    <source>
        <dbReference type="Proteomes" id="UP001476798"/>
    </source>
</evidence>
<keyword evidence="7" id="KW-1185">Reference proteome</keyword>
<proteinExistence type="predicted"/>
<dbReference type="SUPFAM" id="SSF56112">
    <property type="entry name" value="Protein kinase-like (PK-like)"/>
    <property type="match status" value="1"/>
</dbReference>
<dbReference type="PANTHER" id="PTHR48012">
    <property type="entry name" value="STERILE20-LIKE KINASE, ISOFORM B-RELATED"/>
    <property type="match status" value="1"/>
</dbReference>
<dbReference type="Gene3D" id="1.10.510.10">
    <property type="entry name" value="Transferase(Phosphotransferase) domain 1"/>
    <property type="match status" value="1"/>
</dbReference>
<reference evidence="6 7" key="1">
    <citation type="submission" date="2021-06" db="EMBL/GenBank/DDBJ databases">
        <authorList>
            <person name="Palmer J.M."/>
        </authorList>
    </citation>
    <scope>NUCLEOTIDE SEQUENCE [LARGE SCALE GENOMIC DNA]</scope>
    <source>
        <strain evidence="6 7">GA_2019</strain>
        <tissue evidence="6">Muscle</tissue>
    </source>
</reference>
<accession>A0ABV0Q1N5</accession>
<dbReference type="PANTHER" id="PTHR48012:SF1">
    <property type="entry name" value="SERINE_THREONINE-PROTEIN KINASE OSR1"/>
    <property type="match status" value="1"/>
</dbReference>
<dbReference type="Proteomes" id="UP001476798">
    <property type="component" value="Unassembled WGS sequence"/>
</dbReference>
<dbReference type="GO" id="GO:0016301">
    <property type="term" value="F:kinase activity"/>
    <property type="evidence" value="ECO:0007669"/>
    <property type="project" value="UniProtKB-KW"/>
</dbReference>
<comment type="cofactor">
    <cofactor evidence="1">
        <name>Mg(2+)</name>
        <dbReference type="ChEBI" id="CHEBI:18420"/>
    </cofactor>
</comment>
<dbReference type="InterPro" id="IPR050629">
    <property type="entry name" value="STE20/SPS1-PAK"/>
</dbReference>
<evidence type="ECO:0000313" key="6">
    <source>
        <dbReference type="EMBL" id="MEQ2189694.1"/>
    </source>
</evidence>
<protein>
    <submittedName>
        <fullName evidence="6">Serine/threonine-protein kinase OSR1</fullName>
    </submittedName>
</protein>
<keyword evidence="2" id="KW-0723">Serine/threonine-protein kinase</keyword>
<name>A0ABV0Q1N5_9TELE</name>
<comment type="caution">
    <text evidence="6">The sequence shown here is derived from an EMBL/GenBank/DDBJ whole genome shotgun (WGS) entry which is preliminary data.</text>
</comment>
<keyword evidence="4 6" id="KW-0808">Transferase</keyword>
<feature type="non-terminal residue" evidence="6">
    <location>
        <position position="1"/>
    </location>
</feature>